<evidence type="ECO:0000256" key="1">
    <source>
        <dbReference type="ARBA" id="ARBA00022555"/>
    </source>
</evidence>
<dbReference type="SUPFAM" id="SSF53178">
    <property type="entry name" value="Peptidyl-tRNA hydrolase-like"/>
    <property type="match status" value="1"/>
</dbReference>
<dbReference type="PANTHER" id="PTHR17224:SF1">
    <property type="entry name" value="PEPTIDYL-TRNA HYDROLASE"/>
    <property type="match status" value="1"/>
</dbReference>
<dbReference type="GO" id="GO:0004045">
    <property type="term" value="F:peptidyl-tRNA hydrolase activity"/>
    <property type="evidence" value="ECO:0007669"/>
    <property type="project" value="InterPro"/>
</dbReference>
<dbReference type="Gene3D" id="3.40.50.1470">
    <property type="entry name" value="Peptidyl-tRNA hydrolase"/>
    <property type="match status" value="1"/>
</dbReference>
<reference evidence="4" key="1">
    <citation type="journal article" date="2014" name="Front. Microbiol.">
        <title>High frequency of phylogenetically diverse reductive dehalogenase-homologous genes in deep subseafloor sedimentary metagenomes.</title>
        <authorList>
            <person name="Kawai M."/>
            <person name="Futagami T."/>
            <person name="Toyoda A."/>
            <person name="Takaki Y."/>
            <person name="Nishi S."/>
            <person name="Hori S."/>
            <person name="Arai W."/>
            <person name="Tsubouchi T."/>
            <person name="Morono Y."/>
            <person name="Uchiyama I."/>
            <person name="Ito T."/>
            <person name="Fujiyama A."/>
            <person name="Inagaki F."/>
            <person name="Takami H."/>
        </authorList>
    </citation>
    <scope>NUCLEOTIDE SEQUENCE</scope>
    <source>
        <strain evidence="4">Expedition CK06-06</strain>
    </source>
</reference>
<dbReference type="InterPro" id="IPR036416">
    <property type="entry name" value="Pept_tRNA_hydro_sf"/>
</dbReference>
<dbReference type="AlphaFoldDB" id="X0Y018"/>
<evidence type="ECO:0000313" key="4">
    <source>
        <dbReference type="EMBL" id="GAG42148.1"/>
    </source>
</evidence>
<evidence type="ECO:0008006" key="5">
    <source>
        <dbReference type="Google" id="ProtNLM"/>
    </source>
</evidence>
<keyword evidence="2" id="KW-0378">Hydrolase</keyword>
<evidence type="ECO:0000256" key="3">
    <source>
        <dbReference type="ARBA" id="ARBA00022884"/>
    </source>
</evidence>
<name>X0Y018_9ZZZZ</name>
<keyword evidence="1" id="KW-0820">tRNA-binding</keyword>
<organism evidence="4">
    <name type="scientific">marine sediment metagenome</name>
    <dbReference type="NCBI Taxonomy" id="412755"/>
    <lineage>
        <taxon>unclassified sequences</taxon>
        <taxon>metagenomes</taxon>
        <taxon>ecological metagenomes</taxon>
    </lineage>
</organism>
<sequence length="122" mass="13095">MNRSGQVVATAVGFYRLGLSDLLVVTDDMALSPGRIRIRANGSAGGHNGLADIIEKLGTEGIGRLRIGIGQCGDEAGEDYVLDKPTEAERPLLDEGMERAREAVLCWVEHGVEAAMNKFNKL</sequence>
<accession>X0Y018</accession>
<dbReference type="GO" id="GO:0000049">
    <property type="term" value="F:tRNA binding"/>
    <property type="evidence" value="ECO:0007669"/>
    <property type="project" value="UniProtKB-KW"/>
</dbReference>
<dbReference type="InterPro" id="IPR001328">
    <property type="entry name" value="Pept_tRNA_hydro"/>
</dbReference>
<dbReference type="PANTHER" id="PTHR17224">
    <property type="entry name" value="PEPTIDYL-TRNA HYDROLASE"/>
    <property type="match status" value="1"/>
</dbReference>
<dbReference type="EMBL" id="BARS01057579">
    <property type="protein sequence ID" value="GAG42148.1"/>
    <property type="molecule type" value="Genomic_DNA"/>
</dbReference>
<proteinExistence type="predicted"/>
<dbReference type="NCBIfam" id="TIGR00447">
    <property type="entry name" value="pth"/>
    <property type="match status" value="1"/>
</dbReference>
<dbReference type="Pfam" id="PF01195">
    <property type="entry name" value="Pept_tRNA_hydro"/>
    <property type="match status" value="1"/>
</dbReference>
<keyword evidence="3" id="KW-0694">RNA-binding</keyword>
<comment type="caution">
    <text evidence="4">The sequence shown here is derived from an EMBL/GenBank/DDBJ whole genome shotgun (WGS) entry which is preliminary data.</text>
</comment>
<gene>
    <name evidence="4" type="ORF">S01H1_84368</name>
</gene>
<protein>
    <recommendedName>
        <fullName evidence="5">Peptidyl-tRNA hydrolase</fullName>
    </recommendedName>
</protein>
<evidence type="ECO:0000256" key="2">
    <source>
        <dbReference type="ARBA" id="ARBA00022801"/>
    </source>
</evidence>